<dbReference type="NCBIfam" id="TIGR00077">
    <property type="entry name" value="lspA"/>
    <property type="match status" value="1"/>
</dbReference>
<dbReference type="PANTHER" id="PTHR33695:SF1">
    <property type="entry name" value="LIPOPROTEIN SIGNAL PEPTIDASE"/>
    <property type="match status" value="1"/>
</dbReference>
<comment type="caution">
    <text evidence="11">The sequence shown here is derived from an EMBL/GenBank/DDBJ whole genome shotgun (WGS) entry which is preliminary data.</text>
</comment>
<comment type="catalytic activity">
    <reaction evidence="9">
        <text>Release of signal peptides from bacterial membrane prolipoproteins. Hydrolyzes -Xaa-Yaa-Zaa-|-(S,diacylglyceryl)Cys-, in which Xaa is hydrophobic (preferably Leu), and Yaa (Ala or Ser) and Zaa (Gly or Ala) have small, neutral side chains.</text>
        <dbReference type="EC" id="3.4.23.36"/>
    </reaction>
</comment>
<keyword evidence="2 9" id="KW-1003">Cell membrane</keyword>
<comment type="function">
    <text evidence="9">This protein specifically catalyzes the removal of signal peptides from prolipoproteins.</text>
</comment>
<dbReference type="EC" id="3.4.23.36" evidence="9"/>
<comment type="subcellular location">
    <subcellularLocation>
        <location evidence="9">Cell membrane</location>
        <topology evidence="9">Multi-pass membrane protein</topology>
    </subcellularLocation>
</comment>
<name>A0A841AML5_9MICO</name>
<gene>
    <name evidence="9" type="primary">lspA</name>
    <name evidence="11" type="ORF">HD599_001279</name>
</gene>
<evidence type="ECO:0000313" key="12">
    <source>
        <dbReference type="Proteomes" id="UP000536685"/>
    </source>
</evidence>
<evidence type="ECO:0000256" key="3">
    <source>
        <dbReference type="ARBA" id="ARBA00022670"/>
    </source>
</evidence>
<feature type="transmembrane region" description="Helical" evidence="9">
    <location>
        <begin position="140"/>
        <end position="166"/>
    </location>
</feature>
<feature type="transmembrane region" description="Helical" evidence="9">
    <location>
        <begin position="102"/>
        <end position="120"/>
    </location>
</feature>
<accession>A0A841AML5</accession>
<dbReference type="Proteomes" id="UP000536685">
    <property type="component" value="Unassembled WGS sequence"/>
</dbReference>
<comment type="similarity">
    <text evidence="1 9 10">Belongs to the peptidase A8 family.</text>
</comment>
<evidence type="ECO:0000313" key="11">
    <source>
        <dbReference type="EMBL" id="MBB5842956.1"/>
    </source>
</evidence>
<dbReference type="HAMAP" id="MF_00161">
    <property type="entry name" value="LspA"/>
    <property type="match status" value="1"/>
</dbReference>
<keyword evidence="7 9" id="KW-1133">Transmembrane helix</keyword>
<evidence type="ECO:0000256" key="1">
    <source>
        <dbReference type="ARBA" id="ARBA00006139"/>
    </source>
</evidence>
<dbReference type="AlphaFoldDB" id="A0A841AML5"/>
<feature type="active site" evidence="9">
    <location>
        <position position="136"/>
    </location>
</feature>
<dbReference type="PRINTS" id="PR00781">
    <property type="entry name" value="LIPOSIGPTASE"/>
</dbReference>
<evidence type="ECO:0000256" key="9">
    <source>
        <dbReference type="HAMAP-Rule" id="MF_00161"/>
    </source>
</evidence>
<keyword evidence="5 9" id="KW-0064">Aspartyl protease</keyword>
<dbReference type="EMBL" id="JACHMJ010000001">
    <property type="protein sequence ID" value="MBB5842956.1"/>
    <property type="molecule type" value="Genomic_DNA"/>
</dbReference>
<dbReference type="GO" id="GO:0005886">
    <property type="term" value="C:plasma membrane"/>
    <property type="evidence" value="ECO:0007669"/>
    <property type="project" value="UniProtKB-SubCell"/>
</dbReference>
<comment type="pathway">
    <text evidence="9">Protein modification; lipoprotein biosynthesis (signal peptide cleavage).</text>
</comment>
<reference evidence="11 12" key="1">
    <citation type="submission" date="2020-08" db="EMBL/GenBank/DDBJ databases">
        <title>Sequencing the genomes of 1000 actinobacteria strains.</title>
        <authorList>
            <person name="Klenk H.-P."/>
        </authorList>
    </citation>
    <scope>NUCLEOTIDE SEQUENCE [LARGE SCALE GENOMIC DNA]</scope>
    <source>
        <strain evidence="11 12">DSM 105784</strain>
    </source>
</reference>
<keyword evidence="6 9" id="KW-0378">Hydrolase</keyword>
<dbReference type="RefSeq" id="WP_246376113.1">
    <property type="nucleotide sequence ID" value="NZ_JACHMJ010000001.1"/>
</dbReference>
<evidence type="ECO:0000256" key="10">
    <source>
        <dbReference type="RuleBase" id="RU004181"/>
    </source>
</evidence>
<dbReference type="GO" id="GO:0006508">
    <property type="term" value="P:proteolysis"/>
    <property type="evidence" value="ECO:0007669"/>
    <property type="project" value="UniProtKB-KW"/>
</dbReference>
<organism evidence="11 12">
    <name type="scientific">Conyzicola lurida</name>
    <dbReference type="NCBI Taxonomy" id="1172621"/>
    <lineage>
        <taxon>Bacteria</taxon>
        <taxon>Bacillati</taxon>
        <taxon>Actinomycetota</taxon>
        <taxon>Actinomycetes</taxon>
        <taxon>Micrococcales</taxon>
        <taxon>Microbacteriaceae</taxon>
        <taxon>Conyzicola</taxon>
    </lineage>
</organism>
<evidence type="ECO:0000256" key="2">
    <source>
        <dbReference type="ARBA" id="ARBA00022475"/>
    </source>
</evidence>
<proteinExistence type="inferred from homology"/>
<dbReference type="UniPathway" id="UPA00665"/>
<evidence type="ECO:0000256" key="7">
    <source>
        <dbReference type="ARBA" id="ARBA00022989"/>
    </source>
</evidence>
<sequence length="189" mass="20225">MAETTSTAATASAPKVRILALVVLAVVAVCVFAIDQVAKYLVVENLTERQPVAVIGELLQFTFVRNPGAAFSLFSGTTWIFAIIATAVAVFIVVFARRIRSIAWAVLFGLLLGGNLGNLFDRLFREPGFGVGHVIDFIQIYWFPAIFNVADMAIVVSMGIFIVLTIKGVGLAGSRETSRTADAAAQDIS</sequence>
<keyword evidence="12" id="KW-1185">Reference proteome</keyword>
<dbReference type="Pfam" id="PF01252">
    <property type="entry name" value="Peptidase_A8"/>
    <property type="match status" value="1"/>
</dbReference>
<evidence type="ECO:0000256" key="8">
    <source>
        <dbReference type="ARBA" id="ARBA00023136"/>
    </source>
</evidence>
<keyword evidence="8 9" id="KW-0472">Membrane</keyword>
<keyword evidence="3 9" id="KW-0645">Protease</keyword>
<feature type="active site" evidence="9">
    <location>
        <position position="151"/>
    </location>
</feature>
<protein>
    <recommendedName>
        <fullName evidence="9">Lipoprotein signal peptidase</fullName>
        <ecNumber evidence="9">3.4.23.36</ecNumber>
    </recommendedName>
    <alternativeName>
        <fullName evidence="9">Prolipoprotein signal peptidase</fullName>
    </alternativeName>
    <alternativeName>
        <fullName evidence="9">Signal peptidase II</fullName>
        <shortName evidence="9">SPase II</shortName>
    </alternativeName>
</protein>
<dbReference type="PANTHER" id="PTHR33695">
    <property type="entry name" value="LIPOPROTEIN SIGNAL PEPTIDASE"/>
    <property type="match status" value="1"/>
</dbReference>
<evidence type="ECO:0000256" key="5">
    <source>
        <dbReference type="ARBA" id="ARBA00022750"/>
    </source>
</evidence>
<keyword evidence="4 9" id="KW-0812">Transmembrane</keyword>
<dbReference type="InterPro" id="IPR001872">
    <property type="entry name" value="Peptidase_A8"/>
</dbReference>
<evidence type="ECO:0000256" key="6">
    <source>
        <dbReference type="ARBA" id="ARBA00022801"/>
    </source>
</evidence>
<dbReference type="GO" id="GO:0004190">
    <property type="term" value="F:aspartic-type endopeptidase activity"/>
    <property type="evidence" value="ECO:0007669"/>
    <property type="project" value="UniProtKB-UniRule"/>
</dbReference>
<evidence type="ECO:0000256" key="4">
    <source>
        <dbReference type="ARBA" id="ARBA00022692"/>
    </source>
</evidence>
<feature type="transmembrane region" description="Helical" evidence="9">
    <location>
        <begin position="16"/>
        <end position="34"/>
    </location>
</feature>
<feature type="transmembrane region" description="Helical" evidence="9">
    <location>
        <begin position="69"/>
        <end position="95"/>
    </location>
</feature>